<sequence>MTRSANDERERIGGRKRGAGRNSGIEQRRTLFTGTRQLQGFSILGLAYIAISDSGAKRVGEPQHACPAQLMSSGEAQGKLIQYPPFRLLLNNPPYPARPNACTPLLDFQQGSREIRSPAVRRSAGGIEIMDGGRHEVELRKRLYSHILALNRSLKFPAFRIFKSLRSNIRTVSQHPLRTPWAGGAQRSQHHRSTFNTHRIKLGAEAIFRLLAQEEAPLSILAFWSTAANTPSPPRTLGIAHIL</sequence>
<proteinExistence type="predicted"/>
<protein>
    <submittedName>
        <fullName evidence="2">Uncharacterized protein</fullName>
    </submittedName>
</protein>
<organism evidence="2 3">
    <name type="scientific">Botryobasidium botryosum (strain FD-172 SS1)</name>
    <dbReference type="NCBI Taxonomy" id="930990"/>
    <lineage>
        <taxon>Eukaryota</taxon>
        <taxon>Fungi</taxon>
        <taxon>Dikarya</taxon>
        <taxon>Basidiomycota</taxon>
        <taxon>Agaricomycotina</taxon>
        <taxon>Agaricomycetes</taxon>
        <taxon>Cantharellales</taxon>
        <taxon>Botryobasidiaceae</taxon>
        <taxon>Botryobasidium</taxon>
    </lineage>
</organism>
<dbReference type="AlphaFoldDB" id="A0A067MZ47"/>
<feature type="region of interest" description="Disordered" evidence="1">
    <location>
        <begin position="1"/>
        <end position="26"/>
    </location>
</feature>
<reference evidence="3" key="1">
    <citation type="journal article" date="2014" name="Proc. Natl. Acad. Sci. U.S.A.">
        <title>Extensive sampling of basidiomycete genomes demonstrates inadequacy of the white-rot/brown-rot paradigm for wood decay fungi.</title>
        <authorList>
            <person name="Riley R."/>
            <person name="Salamov A.A."/>
            <person name="Brown D.W."/>
            <person name="Nagy L.G."/>
            <person name="Floudas D."/>
            <person name="Held B.W."/>
            <person name="Levasseur A."/>
            <person name="Lombard V."/>
            <person name="Morin E."/>
            <person name="Otillar R."/>
            <person name="Lindquist E.A."/>
            <person name="Sun H."/>
            <person name="LaButti K.M."/>
            <person name="Schmutz J."/>
            <person name="Jabbour D."/>
            <person name="Luo H."/>
            <person name="Baker S.E."/>
            <person name="Pisabarro A.G."/>
            <person name="Walton J.D."/>
            <person name="Blanchette R.A."/>
            <person name="Henrissat B."/>
            <person name="Martin F."/>
            <person name="Cullen D."/>
            <person name="Hibbett D.S."/>
            <person name="Grigoriev I.V."/>
        </authorList>
    </citation>
    <scope>NUCLEOTIDE SEQUENCE [LARGE SCALE GENOMIC DNA]</scope>
    <source>
        <strain evidence="3">FD-172 SS1</strain>
    </source>
</reference>
<dbReference type="InParanoid" id="A0A067MZ47"/>
<feature type="compositionally biased region" description="Basic and acidic residues" evidence="1">
    <location>
        <begin position="1"/>
        <end position="13"/>
    </location>
</feature>
<name>A0A067MZ47_BOTB1</name>
<keyword evidence="3" id="KW-1185">Reference proteome</keyword>
<dbReference type="Proteomes" id="UP000027195">
    <property type="component" value="Unassembled WGS sequence"/>
</dbReference>
<accession>A0A067MZ47</accession>
<evidence type="ECO:0000313" key="3">
    <source>
        <dbReference type="Proteomes" id="UP000027195"/>
    </source>
</evidence>
<dbReference type="HOGENOM" id="CLU_1142438_0_0_1"/>
<gene>
    <name evidence="2" type="ORF">BOTBODRAFT_383023</name>
</gene>
<evidence type="ECO:0000256" key="1">
    <source>
        <dbReference type="SAM" id="MobiDB-lite"/>
    </source>
</evidence>
<evidence type="ECO:0000313" key="2">
    <source>
        <dbReference type="EMBL" id="KDQ19975.1"/>
    </source>
</evidence>
<dbReference type="EMBL" id="KL198018">
    <property type="protein sequence ID" value="KDQ19975.1"/>
    <property type="molecule type" value="Genomic_DNA"/>
</dbReference>